<evidence type="ECO:0000313" key="13">
    <source>
        <dbReference type="Proteomes" id="UP000332933"/>
    </source>
</evidence>
<dbReference type="InterPro" id="IPR005013">
    <property type="entry name" value="DDOST_48_kDa_subunit"/>
</dbReference>
<evidence type="ECO:0000256" key="4">
    <source>
        <dbReference type="ARBA" id="ARBA00022692"/>
    </source>
</evidence>
<evidence type="ECO:0000256" key="3">
    <source>
        <dbReference type="ARBA" id="ARBA00008743"/>
    </source>
</evidence>
<dbReference type="Pfam" id="PF03345">
    <property type="entry name" value="OST48_N"/>
    <property type="match status" value="1"/>
</dbReference>
<evidence type="ECO:0000256" key="5">
    <source>
        <dbReference type="ARBA" id="ARBA00022824"/>
    </source>
</evidence>
<dbReference type="OrthoDB" id="29105at2759"/>
<comment type="pathway">
    <text evidence="2 8">Protein modification; protein glycosylation.</text>
</comment>
<evidence type="ECO:0000259" key="10">
    <source>
        <dbReference type="Pfam" id="PF23358"/>
    </source>
</evidence>
<evidence type="ECO:0000313" key="11">
    <source>
        <dbReference type="EMBL" id="KAF0687724.1"/>
    </source>
</evidence>
<dbReference type="InterPro" id="IPR055457">
    <property type="entry name" value="OST48_N"/>
</dbReference>
<dbReference type="EMBL" id="VJMH01006871">
    <property type="protein sequence ID" value="KAF0687724.1"/>
    <property type="molecule type" value="Genomic_DNA"/>
</dbReference>
<evidence type="ECO:0000259" key="9">
    <source>
        <dbReference type="Pfam" id="PF03345"/>
    </source>
</evidence>
<keyword evidence="4 8" id="KW-0812">Transmembrane</keyword>
<dbReference type="GO" id="GO:0018279">
    <property type="term" value="P:protein N-linked glycosylation via asparagine"/>
    <property type="evidence" value="ECO:0007669"/>
    <property type="project" value="UniProtKB-UniRule"/>
</dbReference>
<dbReference type="InterPro" id="IPR055459">
    <property type="entry name" value="OST48_MD"/>
</dbReference>
<keyword evidence="7 8" id="KW-0472">Membrane</keyword>
<comment type="subunit">
    <text evidence="8">Component of the oligosaccharyltransferase (OST) complex.</text>
</comment>
<evidence type="ECO:0000313" key="12">
    <source>
        <dbReference type="EMBL" id="VFT97243.1"/>
    </source>
</evidence>
<evidence type="ECO:0000256" key="7">
    <source>
        <dbReference type="ARBA" id="ARBA00023136"/>
    </source>
</evidence>
<evidence type="ECO:0000256" key="8">
    <source>
        <dbReference type="RuleBase" id="RU361142"/>
    </source>
</evidence>
<keyword evidence="6 8" id="KW-1133">Transmembrane helix</keyword>
<proteinExistence type="inferred from homology"/>
<protein>
    <recommendedName>
        <fullName evidence="8">Dolichyl-diphosphooligosaccharide--protein glycosyltransferase 48 kDa subunit</fullName>
        <shortName evidence="8">Oligosaccharyl transferase 48 kDa subunit</shortName>
    </recommendedName>
</protein>
<keyword evidence="5 8" id="KW-0256">Endoplasmic reticulum</keyword>
<name>A0A485LF87_9STRA</name>
<dbReference type="EMBL" id="CAADRA010006897">
    <property type="protein sequence ID" value="VFT97243.1"/>
    <property type="molecule type" value="Genomic_DNA"/>
</dbReference>
<comment type="similarity">
    <text evidence="3 8">Belongs to the DDOST 48 kDa subunit family.</text>
</comment>
<evidence type="ECO:0000256" key="1">
    <source>
        <dbReference type="ARBA" id="ARBA00004479"/>
    </source>
</evidence>
<dbReference type="AlphaFoldDB" id="A0A485LF87"/>
<dbReference type="PANTHER" id="PTHR10830">
    <property type="entry name" value="DOLICHYL-DIPHOSPHOOLIGOSACCHARIDE--PROTEIN GLYCOSYLTRANSFERASE 48 KDA SUBUNIT"/>
    <property type="match status" value="1"/>
</dbReference>
<evidence type="ECO:0000256" key="2">
    <source>
        <dbReference type="ARBA" id="ARBA00004922"/>
    </source>
</evidence>
<reference evidence="12 13" key="1">
    <citation type="submission" date="2019-03" db="EMBL/GenBank/DDBJ databases">
        <authorList>
            <person name="Gaulin E."/>
            <person name="Dumas B."/>
        </authorList>
    </citation>
    <scope>NUCLEOTIDE SEQUENCE [LARGE SCALE GENOMIC DNA]</scope>
    <source>
        <strain evidence="12">CBS 568.67</strain>
    </source>
</reference>
<keyword evidence="13" id="KW-1185">Reference proteome</keyword>
<dbReference type="UniPathway" id="UPA00378"/>
<accession>A0A485LF87</accession>
<feature type="signal peptide" evidence="8">
    <location>
        <begin position="1"/>
        <end position="21"/>
    </location>
</feature>
<reference evidence="11" key="2">
    <citation type="submission" date="2019-06" db="EMBL/GenBank/DDBJ databases">
        <title>Genomics analysis of Aphanomyces spp. identifies a new class of oomycete effector associated with host adaptation.</title>
        <authorList>
            <person name="Gaulin E."/>
        </authorList>
    </citation>
    <scope>NUCLEOTIDE SEQUENCE</scope>
    <source>
        <strain evidence="11">CBS 578.67</strain>
    </source>
</reference>
<dbReference type="Proteomes" id="UP000332933">
    <property type="component" value="Unassembled WGS sequence"/>
</dbReference>
<keyword evidence="8" id="KW-0732">Signal</keyword>
<feature type="chain" id="PRO_5033890717" description="Dolichyl-diphosphooligosaccharide--protein glycosyltransferase 48 kDa subunit" evidence="8">
    <location>
        <begin position="22"/>
        <end position="452"/>
    </location>
</feature>
<dbReference type="Pfam" id="PF23358">
    <property type="entry name" value="OST48_MD"/>
    <property type="match status" value="1"/>
</dbReference>
<comment type="subcellular location">
    <subcellularLocation>
        <location evidence="8">Endoplasmic reticulum membrane</location>
        <topology evidence="8">Single-pass type I membrane protein</topology>
    </subcellularLocation>
    <subcellularLocation>
        <location evidence="1">Membrane</location>
        <topology evidence="1">Single-pass type I membrane protein</topology>
    </subcellularLocation>
</comment>
<feature type="domain" description="OST48 N-terminal" evidence="9">
    <location>
        <begin position="32"/>
        <end position="270"/>
    </location>
</feature>
<comment type="function">
    <text evidence="8">Subunit of the oligosaccharyl transferase (OST) complex that catalyzes the initial transfer of a defined glycan (Glc(3)Man(9)GlcNAc(2) in eukaryotes) from the lipid carrier dolichol-pyrophosphate to an asparagine residue within an Asn-X-Ser/Thr consensus motif in nascent polypeptide chains, the first step in protein N-glycosylation. N-glycosylation occurs cotranslationally and the complex associates with the Sec61 complex at the channel-forming translocon complex that mediates protein translocation across the endoplasmic reticulum (ER).</text>
</comment>
<evidence type="ECO:0000256" key="6">
    <source>
        <dbReference type="ARBA" id="ARBA00022989"/>
    </source>
</evidence>
<dbReference type="PANTHER" id="PTHR10830:SF0">
    <property type="entry name" value="DOLICHYL-DIPHOSPHOOLIGOSACCHARIDE--PROTEIN GLYCOSYLTRANSFERASE 48 KDA SUBUNIT"/>
    <property type="match status" value="1"/>
</dbReference>
<gene>
    <name evidence="12" type="primary">Aste57867_20559</name>
    <name evidence="11" type="ORF">As57867_020492</name>
    <name evidence="12" type="ORF">ASTE57867_20559</name>
</gene>
<sequence>MRRETFSSLLVLLLTLTHVLATAAVTGKPQVRTAVFLEEGDDADNFDTFLGHLRARGHALSYFTQQSPDFALERYGDALFENVVIFAPTLKTLGATSLEKDALLSFVERGGNVIVGGSMRLSKMLRQFALESGVEYEKKGTIVMDHVNRIEDKGDAYHATITSTRWIDVPLVTGAPTKPVVFNGIGLSIEPSNVLAIMVLSAEPTAYSATPTKPLNDARDAPIGTRVGLVAAIQARNNARLLFSGSLDLFRDTYAAHGNSIFTEAVGAWTLKERGVLRVSNVHHAREDGSLPDKMLHDAPRPDQSITLYPDAEVARDSLVYRIKDNLTYSFDVHELGADGKWVPFQADDIQLEFVMLDPYVRTTMQHDGRGRFAATLTAPDTYGIFQFRVLYRRRGYSVLHWTTQVSLRPFKHDEYERFIPAAFPYYASAFSMMAGVFVFSIVFLYGRDDEK</sequence>
<feature type="domain" description="OST48 middle" evidence="10">
    <location>
        <begin position="318"/>
        <end position="446"/>
    </location>
</feature>
<organism evidence="12 13">
    <name type="scientific">Aphanomyces stellatus</name>
    <dbReference type="NCBI Taxonomy" id="120398"/>
    <lineage>
        <taxon>Eukaryota</taxon>
        <taxon>Sar</taxon>
        <taxon>Stramenopiles</taxon>
        <taxon>Oomycota</taxon>
        <taxon>Saprolegniomycetes</taxon>
        <taxon>Saprolegniales</taxon>
        <taxon>Verrucalvaceae</taxon>
        <taxon>Aphanomyces</taxon>
    </lineage>
</organism>
<dbReference type="GO" id="GO:0008250">
    <property type="term" value="C:oligosaccharyltransferase complex"/>
    <property type="evidence" value="ECO:0007669"/>
    <property type="project" value="TreeGrafter"/>
</dbReference>
<feature type="transmembrane region" description="Helical" evidence="8">
    <location>
        <begin position="424"/>
        <end position="446"/>
    </location>
</feature>